<dbReference type="SUPFAM" id="SSF52833">
    <property type="entry name" value="Thioredoxin-like"/>
    <property type="match status" value="1"/>
</dbReference>
<dbReference type="GO" id="GO:0015036">
    <property type="term" value="F:disulfide oxidoreductase activity"/>
    <property type="evidence" value="ECO:0007669"/>
    <property type="project" value="InterPro"/>
</dbReference>
<evidence type="ECO:0000256" key="2">
    <source>
        <dbReference type="ARBA" id="ARBA00007758"/>
    </source>
</evidence>
<dbReference type="InterPro" id="IPR050553">
    <property type="entry name" value="Thioredoxin_ResA/DsbE_sf"/>
</dbReference>
<dbReference type="PATRIC" id="fig|1705394.5.peg.1416"/>
<gene>
    <name evidence="7" type="ORF">SP60_07085</name>
</gene>
<dbReference type="PANTHER" id="PTHR42852:SF6">
    <property type="entry name" value="THIOL:DISULFIDE INTERCHANGE PROTEIN DSBE"/>
    <property type="match status" value="1"/>
</dbReference>
<keyword evidence="8" id="KW-1185">Reference proteome</keyword>
<evidence type="ECO:0000256" key="3">
    <source>
        <dbReference type="ARBA" id="ARBA00022748"/>
    </source>
</evidence>
<keyword evidence="3" id="KW-0201">Cytochrome c-type biogenesis</keyword>
<evidence type="ECO:0000256" key="5">
    <source>
        <dbReference type="ARBA" id="ARBA00023284"/>
    </source>
</evidence>
<dbReference type="Gene3D" id="3.40.30.10">
    <property type="entry name" value="Glutaredoxin"/>
    <property type="match status" value="1"/>
</dbReference>
<dbReference type="Proteomes" id="UP000058020">
    <property type="component" value="Chromosome"/>
</dbReference>
<organism evidence="7 8">
    <name type="scientific">Candidatus Thioglobus autotrophicus</name>
    <dbReference type="NCBI Taxonomy" id="1705394"/>
    <lineage>
        <taxon>Bacteria</taxon>
        <taxon>Pseudomonadati</taxon>
        <taxon>Pseudomonadota</taxon>
        <taxon>Gammaproteobacteria</taxon>
        <taxon>Candidatus Pseudothioglobaceae</taxon>
        <taxon>Candidatus Thioglobus</taxon>
    </lineage>
</organism>
<protein>
    <submittedName>
        <fullName evidence="7">Thiol:disulfide interchange protein DsbE</fullName>
    </submittedName>
</protein>
<dbReference type="InterPro" id="IPR036249">
    <property type="entry name" value="Thioredoxin-like_sf"/>
</dbReference>
<evidence type="ECO:0000313" key="7">
    <source>
        <dbReference type="EMBL" id="ALE52977.1"/>
    </source>
</evidence>
<dbReference type="RefSeq" id="WP_053951963.1">
    <property type="nucleotide sequence ID" value="NZ_CP010552.1"/>
</dbReference>
<dbReference type="NCBIfam" id="TIGR00385">
    <property type="entry name" value="dsbE"/>
    <property type="match status" value="1"/>
</dbReference>
<comment type="similarity">
    <text evidence="2">Belongs to the thioredoxin family. DsbE subfamily.</text>
</comment>
<accession>A0A0M4NXX6</accession>
<sequence length="179" mass="20522">MGKFLPLVVFVVLAWFLYDGLGRDTKKLPSPLIGKSFPNLEVEDFNTYKRYTTQSQLADNITLVNVWASWCVTCRAEHQMLMEIAQSNNVKMLGINYKDTRKEGRFFLDRLGNPYEQIIFDEQGKLGLELGVYATPETFLVDSQGIIRFKRIGQLTPKIWKTKILPLIQQLKISAATNT</sequence>
<proteinExistence type="inferred from homology"/>
<keyword evidence="5" id="KW-0676">Redox-active center</keyword>
<evidence type="ECO:0000256" key="1">
    <source>
        <dbReference type="ARBA" id="ARBA00004383"/>
    </source>
</evidence>
<comment type="subcellular location">
    <subcellularLocation>
        <location evidence="1">Cell inner membrane</location>
        <topology evidence="1">Single-pass membrane protein</topology>
        <orientation evidence="1">Periplasmic side</orientation>
    </subcellularLocation>
</comment>
<evidence type="ECO:0000259" key="6">
    <source>
        <dbReference type="PROSITE" id="PS51352"/>
    </source>
</evidence>
<dbReference type="PROSITE" id="PS00194">
    <property type="entry name" value="THIOREDOXIN_1"/>
    <property type="match status" value="1"/>
</dbReference>
<dbReference type="InterPro" id="IPR004799">
    <property type="entry name" value="Periplasmic_diS_OxRdtase_DsbE"/>
</dbReference>
<dbReference type="OrthoDB" id="9799347at2"/>
<dbReference type="KEGG" id="tho:SP60_07085"/>
<name>A0A0M4NXX6_9GAMM</name>
<reference evidence="7 8" key="1">
    <citation type="journal article" date="2015" name="Genome Announc.">
        <title>Genome Sequence of 'Candidatus Thioglobus autotrophica' Strain EF1, a Chemoautotroph from the SUP05 Clade of Marine Gammaproteobacteria.</title>
        <authorList>
            <person name="Shah V."/>
            <person name="Morris R.M."/>
        </authorList>
    </citation>
    <scope>NUCLEOTIDE SEQUENCE [LARGE SCALE GENOMIC DNA]</scope>
    <source>
        <strain evidence="7 8">EF1</strain>
    </source>
</reference>
<dbReference type="PROSITE" id="PS51352">
    <property type="entry name" value="THIOREDOXIN_2"/>
    <property type="match status" value="1"/>
</dbReference>
<dbReference type="InterPro" id="IPR013766">
    <property type="entry name" value="Thioredoxin_domain"/>
</dbReference>
<dbReference type="InterPro" id="IPR017937">
    <property type="entry name" value="Thioredoxin_CS"/>
</dbReference>
<dbReference type="Pfam" id="PF08534">
    <property type="entry name" value="Redoxin"/>
    <property type="match status" value="1"/>
</dbReference>
<dbReference type="CDD" id="cd03010">
    <property type="entry name" value="TlpA_like_DsbE"/>
    <property type="match status" value="1"/>
</dbReference>
<dbReference type="AlphaFoldDB" id="A0A0M4NXX6"/>
<dbReference type="GO" id="GO:0017004">
    <property type="term" value="P:cytochrome complex assembly"/>
    <property type="evidence" value="ECO:0007669"/>
    <property type="project" value="UniProtKB-KW"/>
</dbReference>
<dbReference type="STRING" id="1705394.SP60_07085"/>
<evidence type="ECO:0000256" key="4">
    <source>
        <dbReference type="ARBA" id="ARBA00023157"/>
    </source>
</evidence>
<evidence type="ECO:0000313" key="8">
    <source>
        <dbReference type="Proteomes" id="UP000058020"/>
    </source>
</evidence>
<dbReference type="GO" id="GO:0030288">
    <property type="term" value="C:outer membrane-bounded periplasmic space"/>
    <property type="evidence" value="ECO:0007669"/>
    <property type="project" value="InterPro"/>
</dbReference>
<feature type="domain" description="Thioredoxin" evidence="6">
    <location>
        <begin position="31"/>
        <end position="173"/>
    </location>
</feature>
<dbReference type="EMBL" id="CP010552">
    <property type="protein sequence ID" value="ALE52977.1"/>
    <property type="molecule type" value="Genomic_DNA"/>
</dbReference>
<keyword evidence="4" id="KW-1015">Disulfide bond</keyword>
<dbReference type="GO" id="GO:0005886">
    <property type="term" value="C:plasma membrane"/>
    <property type="evidence" value="ECO:0007669"/>
    <property type="project" value="UniProtKB-SubCell"/>
</dbReference>
<dbReference type="PANTHER" id="PTHR42852">
    <property type="entry name" value="THIOL:DISULFIDE INTERCHANGE PROTEIN DSBE"/>
    <property type="match status" value="1"/>
</dbReference>
<dbReference type="InterPro" id="IPR013740">
    <property type="entry name" value="Redoxin"/>
</dbReference>